<dbReference type="EMBL" id="VXIV02003230">
    <property type="protein sequence ID" value="KAF6019445.1"/>
    <property type="molecule type" value="Genomic_DNA"/>
</dbReference>
<evidence type="ECO:0000256" key="3">
    <source>
        <dbReference type="ARBA" id="ARBA00022989"/>
    </source>
</evidence>
<keyword evidence="7" id="KW-1185">Reference proteome</keyword>
<name>A0A7J7J048_BUGNE</name>
<proteinExistence type="predicted"/>
<evidence type="ECO:0008006" key="8">
    <source>
        <dbReference type="Google" id="ProtNLM"/>
    </source>
</evidence>
<evidence type="ECO:0000256" key="1">
    <source>
        <dbReference type="ARBA" id="ARBA00004141"/>
    </source>
</evidence>
<dbReference type="GO" id="GO:0006691">
    <property type="term" value="P:leukotriene metabolic process"/>
    <property type="evidence" value="ECO:0007669"/>
    <property type="project" value="UniProtKB-ARBA"/>
</dbReference>
<dbReference type="AlphaFoldDB" id="A0A7J7J048"/>
<dbReference type="Pfam" id="PF01124">
    <property type="entry name" value="MAPEG"/>
    <property type="match status" value="1"/>
</dbReference>
<dbReference type="InterPro" id="IPR023352">
    <property type="entry name" value="MAPEG-like_dom_sf"/>
</dbReference>
<keyword evidence="4 5" id="KW-0472">Membrane</keyword>
<protein>
    <recommendedName>
        <fullName evidence="8">MGST3</fullName>
    </recommendedName>
</protein>
<dbReference type="PANTHER" id="PTHR10250">
    <property type="entry name" value="MICROSOMAL GLUTATHIONE S-TRANSFERASE"/>
    <property type="match status" value="1"/>
</dbReference>
<evidence type="ECO:0000313" key="7">
    <source>
        <dbReference type="Proteomes" id="UP000593567"/>
    </source>
</evidence>
<sequence length="171" mass="18911">MFAISEQAYSVSSMSCRLLEIMSSLAQVLPERYGYVVLAVAGGSLVNIYHIVQVAKARKQYSVKAPLTYSEDEPAFNRIMRAHLNYLENYPFFACTMLLGGLQYPRASTSAGVMWLVGRIWYAKAYAEDSSKRGSGFMISSLAQLLMLGNTIGFGLRHAGVIAACRARFSR</sequence>
<feature type="transmembrane region" description="Helical" evidence="5">
    <location>
        <begin position="33"/>
        <end position="52"/>
    </location>
</feature>
<reference evidence="6" key="1">
    <citation type="submission" date="2020-06" db="EMBL/GenBank/DDBJ databases">
        <title>Draft genome of Bugula neritina, a colonial animal packing powerful symbionts and potential medicines.</title>
        <authorList>
            <person name="Rayko M."/>
        </authorList>
    </citation>
    <scope>NUCLEOTIDE SEQUENCE [LARGE SCALE GENOMIC DNA]</scope>
    <source>
        <strain evidence="6">Kwan_BN1</strain>
    </source>
</reference>
<dbReference type="OrthoDB" id="410651at2759"/>
<evidence type="ECO:0000256" key="4">
    <source>
        <dbReference type="ARBA" id="ARBA00023136"/>
    </source>
</evidence>
<comment type="caution">
    <text evidence="6">The sequence shown here is derived from an EMBL/GenBank/DDBJ whole genome shotgun (WGS) entry which is preliminary data.</text>
</comment>
<dbReference type="PANTHER" id="PTHR10250:SF26">
    <property type="entry name" value="GLUTATHIONE S-TRANSFERASE 3, MITOCHONDRIAL"/>
    <property type="match status" value="1"/>
</dbReference>
<keyword evidence="2 5" id="KW-0812">Transmembrane</keyword>
<comment type="subcellular location">
    <subcellularLocation>
        <location evidence="1">Membrane</location>
        <topology evidence="1">Multi-pass membrane protein</topology>
    </subcellularLocation>
</comment>
<dbReference type="GO" id="GO:0016020">
    <property type="term" value="C:membrane"/>
    <property type="evidence" value="ECO:0007669"/>
    <property type="project" value="UniProtKB-SubCell"/>
</dbReference>
<dbReference type="InterPro" id="IPR001129">
    <property type="entry name" value="Membr-assoc_MAPEG"/>
</dbReference>
<dbReference type="InterPro" id="IPR050997">
    <property type="entry name" value="MAPEG"/>
</dbReference>
<dbReference type="GO" id="GO:0004602">
    <property type="term" value="F:glutathione peroxidase activity"/>
    <property type="evidence" value="ECO:0007669"/>
    <property type="project" value="TreeGrafter"/>
</dbReference>
<organism evidence="6 7">
    <name type="scientific">Bugula neritina</name>
    <name type="common">Brown bryozoan</name>
    <name type="synonym">Sertularia neritina</name>
    <dbReference type="NCBI Taxonomy" id="10212"/>
    <lineage>
        <taxon>Eukaryota</taxon>
        <taxon>Metazoa</taxon>
        <taxon>Spiralia</taxon>
        <taxon>Lophotrochozoa</taxon>
        <taxon>Bryozoa</taxon>
        <taxon>Gymnolaemata</taxon>
        <taxon>Cheilostomatida</taxon>
        <taxon>Flustrina</taxon>
        <taxon>Buguloidea</taxon>
        <taxon>Bugulidae</taxon>
        <taxon>Bugula</taxon>
    </lineage>
</organism>
<evidence type="ECO:0000313" key="6">
    <source>
        <dbReference type="EMBL" id="KAF6019445.1"/>
    </source>
</evidence>
<accession>A0A7J7J048</accession>
<dbReference type="Gene3D" id="1.20.120.550">
    <property type="entry name" value="Membrane associated eicosanoid/glutathione metabolism-like domain"/>
    <property type="match status" value="1"/>
</dbReference>
<gene>
    <name evidence="6" type="ORF">EB796_022252</name>
</gene>
<dbReference type="SUPFAM" id="SSF161084">
    <property type="entry name" value="MAPEG domain-like"/>
    <property type="match status" value="1"/>
</dbReference>
<dbReference type="GO" id="GO:0005783">
    <property type="term" value="C:endoplasmic reticulum"/>
    <property type="evidence" value="ECO:0007669"/>
    <property type="project" value="TreeGrafter"/>
</dbReference>
<evidence type="ECO:0000256" key="2">
    <source>
        <dbReference type="ARBA" id="ARBA00022692"/>
    </source>
</evidence>
<dbReference type="GO" id="GO:0005635">
    <property type="term" value="C:nuclear envelope"/>
    <property type="evidence" value="ECO:0007669"/>
    <property type="project" value="TreeGrafter"/>
</dbReference>
<evidence type="ECO:0000256" key="5">
    <source>
        <dbReference type="SAM" id="Phobius"/>
    </source>
</evidence>
<dbReference type="GO" id="GO:0004364">
    <property type="term" value="F:glutathione transferase activity"/>
    <property type="evidence" value="ECO:0007669"/>
    <property type="project" value="TreeGrafter"/>
</dbReference>
<keyword evidence="3 5" id="KW-1133">Transmembrane helix</keyword>
<dbReference type="Proteomes" id="UP000593567">
    <property type="component" value="Unassembled WGS sequence"/>
</dbReference>